<dbReference type="PANTHER" id="PTHR47424">
    <property type="entry name" value="REGULATORY PROTEIN GAL4"/>
    <property type="match status" value="1"/>
</dbReference>
<keyword evidence="4" id="KW-0539">Nucleus</keyword>
<dbReference type="CDD" id="cd00067">
    <property type="entry name" value="GAL4"/>
    <property type="match status" value="1"/>
</dbReference>
<dbReference type="Pfam" id="PF00172">
    <property type="entry name" value="Zn_clus"/>
    <property type="match status" value="1"/>
</dbReference>
<dbReference type="InterPro" id="IPR051127">
    <property type="entry name" value="Fungal_SecMet_Regulators"/>
</dbReference>
<gene>
    <name evidence="6" type="ORF">F5X68DRAFT_227661</name>
</gene>
<dbReference type="GO" id="GO:0000981">
    <property type="term" value="F:DNA-binding transcription factor activity, RNA polymerase II-specific"/>
    <property type="evidence" value="ECO:0007669"/>
    <property type="project" value="InterPro"/>
</dbReference>
<dbReference type="GO" id="GO:0003677">
    <property type="term" value="F:DNA binding"/>
    <property type="evidence" value="ECO:0007669"/>
    <property type="project" value="InterPro"/>
</dbReference>
<proteinExistence type="predicted"/>
<evidence type="ECO:0000256" key="4">
    <source>
        <dbReference type="ARBA" id="ARBA00023242"/>
    </source>
</evidence>
<dbReference type="EMBL" id="JAGSXJ010000002">
    <property type="protein sequence ID" value="KAH6695691.1"/>
    <property type="molecule type" value="Genomic_DNA"/>
</dbReference>
<dbReference type="AlphaFoldDB" id="A0A9P8VM73"/>
<dbReference type="GO" id="GO:0008270">
    <property type="term" value="F:zinc ion binding"/>
    <property type="evidence" value="ECO:0007669"/>
    <property type="project" value="InterPro"/>
</dbReference>
<reference evidence="6" key="1">
    <citation type="journal article" date="2021" name="Nat. Commun.">
        <title>Genetic determinants of endophytism in the Arabidopsis root mycobiome.</title>
        <authorList>
            <person name="Mesny F."/>
            <person name="Miyauchi S."/>
            <person name="Thiergart T."/>
            <person name="Pickel B."/>
            <person name="Atanasova L."/>
            <person name="Karlsson M."/>
            <person name="Huettel B."/>
            <person name="Barry K.W."/>
            <person name="Haridas S."/>
            <person name="Chen C."/>
            <person name="Bauer D."/>
            <person name="Andreopoulos W."/>
            <person name="Pangilinan J."/>
            <person name="LaButti K."/>
            <person name="Riley R."/>
            <person name="Lipzen A."/>
            <person name="Clum A."/>
            <person name="Drula E."/>
            <person name="Henrissat B."/>
            <person name="Kohler A."/>
            <person name="Grigoriev I.V."/>
            <person name="Martin F.M."/>
            <person name="Hacquard S."/>
        </authorList>
    </citation>
    <scope>NUCLEOTIDE SEQUENCE</scope>
    <source>
        <strain evidence="6">MPI-SDFR-AT-0117</strain>
    </source>
</reference>
<sequence length="718" mass="77950">MAPSQTQTPSSRSANACEQCRKRKVKCSGDQPCRSCSRHRLQCTFGSAGRRRFSEAHVQGLLETIKQYEEQLNAQSTTTTPRVAATVNVHARAISPASDDGLPEPITFKEVPVSIGSKTSPAGTTTEQASGPAFESRVRSLFHSHTEGPTSVSPGEPPVVAAVAGVSPDGSEWCSTVDLVDGAAATLDLPSESEAHRLLELFLMHMGTNQHFLDLRNFSDSLTMLYQSPAAQQKQKATMWFTQYLLIMAMGKLMDDDTASSRDLPGAPYFAEAMRRLPPLHRLGSCGIIAVEILCLITTYLQWCDRRHDAYLYIGTAVRLAIALGCSLKASDQQCLPSERAHRVRVWWTAYMLDRRLSAALGLPSAADNRQISLELPGSAPGFQSAQALNVNVRIAHVTGDIMTSLYGNTALSELDLVRKIQSILKSLHDTGQSIPRKYIIDFSKKDLAVSRTGASLYLMLYQAVILCIRPLILQKVKAKVEGSPQSEVVSNTSNLCHSCTEASIKSIQILSTLQRQNQLARFGFFDLDATFSAAFILIMKGFIHGTKSPPAELRLAGEALGFLSREGNKAARQRLSDMMQLSSHVWSPQVVSDTWAGIRSQGPPGDPGLAKFNVTSAEESIAALHRAQREADASNQGQQPFPTLADMPPWDDGGAGQMDLDGDAAFLGLDLTNSFGPELDLAAPGIYSSFNDPGLPLTGVDHLDWAEIEKMFASRSA</sequence>
<evidence type="ECO:0000313" key="7">
    <source>
        <dbReference type="Proteomes" id="UP000770015"/>
    </source>
</evidence>
<keyword evidence="3" id="KW-0804">Transcription</keyword>
<dbReference type="InterPro" id="IPR036864">
    <property type="entry name" value="Zn2-C6_fun-type_DNA-bd_sf"/>
</dbReference>
<accession>A0A9P8VM73</accession>
<dbReference type="CDD" id="cd12148">
    <property type="entry name" value="fungal_TF_MHR"/>
    <property type="match status" value="1"/>
</dbReference>
<keyword evidence="1" id="KW-0479">Metal-binding</keyword>
<name>A0A9P8VM73_9PEZI</name>
<evidence type="ECO:0000313" key="6">
    <source>
        <dbReference type="EMBL" id="KAH6695691.1"/>
    </source>
</evidence>
<dbReference type="SMART" id="SM00906">
    <property type="entry name" value="Fungal_trans"/>
    <property type="match status" value="1"/>
</dbReference>
<dbReference type="InterPro" id="IPR001138">
    <property type="entry name" value="Zn2Cys6_DnaBD"/>
</dbReference>
<dbReference type="GO" id="GO:0006351">
    <property type="term" value="P:DNA-templated transcription"/>
    <property type="evidence" value="ECO:0007669"/>
    <property type="project" value="InterPro"/>
</dbReference>
<dbReference type="PROSITE" id="PS50048">
    <property type="entry name" value="ZN2_CY6_FUNGAL_2"/>
    <property type="match status" value="1"/>
</dbReference>
<evidence type="ECO:0000256" key="3">
    <source>
        <dbReference type="ARBA" id="ARBA00023163"/>
    </source>
</evidence>
<keyword evidence="7" id="KW-1185">Reference proteome</keyword>
<evidence type="ECO:0000256" key="1">
    <source>
        <dbReference type="ARBA" id="ARBA00022723"/>
    </source>
</evidence>
<dbReference type="PANTHER" id="PTHR47424:SF6">
    <property type="entry name" value="PROLINE UTILIZATION TRANS-ACTIVATOR"/>
    <property type="match status" value="1"/>
</dbReference>
<dbReference type="SMART" id="SM00066">
    <property type="entry name" value="GAL4"/>
    <property type="match status" value="1"/>
</dbReference>
<dbReference type="PROSITE" id="PS00463">
    <property type="entry name" value="ZN2_CY6_FUNGAL_1"/>
    <property type="match status" value="1"/>
</dbReference>
<dbReference type="InterPro" id="IPR007219">
    <property type="entry name" value="XnlR_reg_dom"/>
</dbReference>
<keyword evidence="2" id="KW-0805">Transcription regulation</keyword>
<dbReference type="OrthoDB" id="3266505at2759"/>
<feature type="domain" description="Zn(2)-C6 fungal-type" evidence="5">
    <location>
        <begin position="16"/>
        <end position="45"/>
    </location>
</feature>
<comment type="caution">
    <text evidence="6">The sequence shown here is derived from an EMBL/GenBank/DDBJ whole genome shotgun (WGS) entry which is preliminary data.</text>
</comment>
<dbReference type="SUPFAM" id="SSF57701">
    <property type="entry name" value="Zn2/Cys6 DNA-binding domain"/>
    <property type="match status" value="1"/>
</dbReference>
<dbReference type="Proteomes" id="UP000770015">
    <property type="component" value="Unassembled WGS sequence"/>
</dbReference>
<dbReference type="Pfam" id="PF04082">
    <property type="entry name" value="Fungal_trans"/>
    <property type="match status" value="1"/>
</dbReference>
<protein>
    <submittedName>
        <fullName evidence="6">Fungal-specific transcription factor domain-containing protein</fullName>
    </submittedName>
</protein>
<organism evidence="6 7">
    <name type="scientific">Plectosphaerella plurivora</name>
    <dbReference type="NCBI Taxonomy" id="936078"/>
    <lineage>
        <taxon>Eukaryota</taxon>
        <taxon>Fungi</taxon>
        <taxon>Dikarya</taxon>
        <taxon>Ascomycota</taxon>
        <taxon>Pezizomycotina</taxon>
        <taxon>Sordariomycetes</taxon>
        <taxon>Hypocreomycetidae</taxon>
        <taxon>Glomerellales</taxon>
        <taxon>Plectosphaerellaceae</taxon>
        <taxon>Plectosphaerella</taxon>
    </lineage>
</organism>
<evidence type="ECO:0000259" key="5">
    <source>
        <dbReference type="PROSITE" id="PS50048"/>
    </source>
</evidence>
<evidence type="ECO:0000256" key="2">
    <source>
        <dbReference type="ARBA" id="ARBA00023015"/>
    </source>
</evidence>
<dbReference type="Gene3D" id="4.10.240.10">
    <property type="entry name" value="Zn(2)-C6 fungal-type DNA-binding domain"/>
    <property type="match status" value="1"/>
</dbReference>